<organism evidence="11 12">
    <name type="scientific">Paenibacillus catalpae</name>
    <dbReference type="NCBI Taxonomy" id="1045775"/>
    <lineage>
        <taxon>Bacteria</taxon>
        <taxon>Bacillati</taxon>
        <taxon>Bacillota</taxon>
        <taxon>Bacilli</taxon>
        <taxon>Bacillales</taxon>
        <taxon>Paenibacillaceae</taxon>
        <taxon>Paenibacillus</taxon>
    </lineage>
</organism>
<keyword evidence="5 9" id="KW-0812">Transmembrane</keyword>
<evidence type="ECO:0000256" key="7">
    <source>
        <dbReference type="ARBA" id="ARBA00023136"/>
    </source>
</evidence>
<keyword evidence="7 9" id="KW-0472">Membrane</keyword>
<proteinExistence type="inferred from homology"/>
<dbReference type="InterPro" id="IPR007387">
    <property type="entry name" value="TRAP_DctQ"/>
</dbReference>
<dbReference type="STRING" id="1045775.SAMN05216378_2071"/>
<sequence length="165" mass="18660">MKTLKKIALAIDTVLESITLIGLLTMIIVVTVQVFTRKVFSFVFHSSEEITMLLMVWFSFLGIAFGFREHLHMGIDSFTSKLPKAVNLVLDKLIGLTIFAFGVYLIYYGWDFTKLMSESELPATGWPNSLLYLVMPITGVLVCIYAILQLIGIDTRRHRQIGGHE</sequence>
<dbReference type="Proteomes" id="UP000198855">
    <property type="component" value="Unassembled WGS sequence"/>
</dbReference>
<accession>A0A1I1X9H5</accession>
<dbReference type="AlphaFoldDB" id="A0A1I1X9H5"/>
<evidence type="ECO:0000313" key="11">
    <source>
        <dbReference type="EMBL" id="SFE04029.1"/>
    </source>
</evidence>
<dbReference type="PANTHER" id="PTHR35011:SF11">
    <property type="entry name" value="TRAP TRANSPORTER SMALL PERMEASE PROTEIN"/>
    <property type="match status" value="1"/>
</dbReference>
<dbReference type="RefSeq" id="WP_091184306.1">
    <property type="nucleotide sequence ID" value="NZ_FOMT01000002.1"/>
</dbReference>
<dbReference type="Pfam" id="PF04290">
    <property type="entry name" value="DctQ"/>
    <property type="match status" value="1"/>
</dbReference>
<feature type="transmembrane region" description="Helical" evidence="9">
    <location>
        <begin position="50"/>
        <end position="67"/>
    </location>
</feature>
<dbReference type="EMBL" id="FOMT01000002">
    <property type="protein sequence ID" value="SFE04029.1"/>
    <property type="molecule type" value="Genomic_DNA"/>
</dbReference>
<dbReference type="OrthoDB" id="49066at2"/>
<keyword evidence="12" id="KW-1185">Reference proteome</keyword>
<evidence type="ECO:0000256" key="9">
    <source>
        <dbReference type="SAM" id="Phobius"/>
    </source>
</evidence>
<evidence type="ECO:0000256" key="5">
    <source>
        <dbReference type="ARBA" id="ARBA00022692"/>
    </source>
</evidence>
<keyword evidence="3" id="KW-1003">Cell membrane</keyword>
<feature type="transmembrane region" description="Helical" evidence="9">
    <location>
        <begin position="130"/>
        <end position="151"/>
    </location>
</feature>
<evidence type="ECO:0000256" key="3">
    <source>
        <dbReference type="ARBA" id="ARBA00022475"/>
    </source>
</evidence>
<name>A0A1I1X9H5_9BACL</name>
<evidence type="ECO:0000259" key="10">
    <source>
        <dbReference type="Pfam" id="PF04290"/>
    </source>
</evidence>
<evidence type="ECO:0000313" key="12">
    <source>
        <dbReference type="Proteomes" id="UP000198855"/>
    </source>
</evidence>
<protein>
    <submittedName>
        <fullName evidence="11">TRAP-type C4-dicarboxylate transport system, small permease component</fullName>
    </submittedName>
</protein>
<evidence type="ECO:0000256" key="4">
    <source>
        <dbReference type="ARBA" id="ARBA00022519"/>
    </source>
</evidence>
<reference evidence="12" key="1">
    <citation type="submission" date="2016-10" db="EMBL/GenBank/DDBJ databases">
        <authorList>
            <person name="Varghese N."/>
            <person name="Submissions S."/>
        </authorList>
    </citation>
    <scope>NUCLEOTIDE SEQUENCE [LARGE SCALE GENOMIC DNA]</scope>
    <source>
        <strain evidence="12">CGMCC 1.10784</strain>
    </source>
</reference>
<feature type="transmembrane region" description="Helical" evidence="9">
    <location>
        <begin position="7"/>
        <end position="30"/>
    </location>
</feature>
<dbReference type="GO" id="GO:0005886">
    <property type="term" value="C:plasma membrane"/>
    <property type="evidence" value="ECO:0007669"/>
    <property type="project" value="UniProtKB-SubCell"/>
</dbReference>
<comment type="subcellular location">
    <subcellularLocation>
        <location evidence="1">Cell inner membrane</location>
        <topology evidence="1">Multi-pass membrane protein</topology>
    </subcellularLocation>
</comment>
<evidence type="ECO:0000256" key="1">
    <source>
        <dbReference type="ARBA" id="ARBA00004429"/>
    </source>
</evidence>
<dbReference type="GO" id="GO:0015740">
    <property type="term" value="P:C4-dicarboxylate transport"/>
    <property type="evidence" value="ECO:0007669"/>
    <property type="project" value="TreeGrafter"/>
</dbReference>
<keyword evidence="4" id="KW-0997">Cell inner membrane</keyword>
<dbReference type="GO" id="GO:0022857">
    <property type="term" value="F:transmembrane transporter activity"/>
    <property type="evidence" value="ECO:0007669"/>
    <property type="project" value="TreeGrafter"/>
</dbReference>
<feature type="domain" description="Tripartite ATP-independent periplasmic transporters DctQ component" evidence="10">
    <location>
        <begin position="26"/>
        <end position="152"/>
    </location>
</feature>
<keyword evidence="6 9" id="KW-1133">Transmembrane helix</keyword>
<evidence type="ECO:0000256" key="8">
    <source>
        <dbReference type="ARBA" id="ARBA00038436"/>
    </source>
</evidence>
<keyword evidence="2" id="KW-0813">Transport</keyword>
<evidence type="ECO:0000256" key="2">
    <source>
        <dbReference type="ARBA" id="ARBA00022448"/>
    </source>
</evidence>
<dbReference type="PANTHER" id="PTHR35011">
    <property type="entry name" value="2,3-DIKETO-L-GULONATE TRAP TRANSPORTER SMALL PERMEASE PROTEIN YIAM"/>
    <property type="match status" value="1"/>
</dbReference>
<comment type="similarity">
    <text evidence="8">Belongs to the TRAP transporter small permease family.</text>
</comment>
<gene>
    <name evidence="11" type="ORF">SAMN05216378_2071</name>
</gene>
<feature type="transmembrane region" description="Helical" evidence="9">
    <location>
        <begin position="88"/>
        <end position="110"/>
    </location>
</feature>
<evidence type="ECO:0000256" key="6">
    <source>
        <dbReference type="ARBA" id="ARBA00022989"/>
    </source>
</evidence>
<dbReference type="InterPro" id="IPR055348">
    <property type="entry name" value="DctQ"/>
</dbReference>